<dbReference type="OrthoDB" id="78168at2759"/>
<keyword evidence="1" id="KW-1133">Transmembrane helix</keyword>
<sequence>MVRVVPSEMAQRWLGLGYLALSVGCSIWFLDIVSPGLSNDLFWPDFKPTTAHTYLLDVFSAHLAISGRAEFDLFDPREAIVKSYGQQTTTAHSKPAYPRALALAEYTTVRDAIVGFRSLDAGYVFNLMTLYCWADFDKRWQVAHTAARQARCDHDFSTNGAVYLEPYLRNVLWSDWYAAYGSSFESAVSDAIVSTKDGAEWYAGLQDAFTSMDTEVAYWMSKNITSFQLQWSNDMQIGILESITVTNMFGWQQALTVTYIPFGARSSMWTSFVLNW</sequence>
<organism evidence="2 3">
    <name type="scientific">Achlya hypogyna</name>
    <name type="common">Oomycete</name>
    <name type="synonym">Protoachlya hypogyna</name>
    <dbReference type="NCBI Taxonomy" id="1202772"/>
    <lineage>
        <taxon>Eukaryota</taxon>
        <taxon>Sar</taxon>
        <taxon>Stramenopiles</taxon>
        <taxon>Oomycota</taxon>
        <taxon>Saprolegniomycetes</taxon>
        <taxon>Saprolegniales</taxon>
        <taxon>Achlyaceae</taxon>
        <taxon>Achlya</taxon>
    </lineage>
</organism>
<keyword evidence="1" id="KW-0472">Membrane</keyword>
<gene>
    <name evidence="2" type="ORF">ACHHYP_05529</name>
</gene>
<dbReference type="PROSITE" id="PS51257">
    <property type="entry name" value="PROKAR_LIPOPROTEIN"/>
    <property type="match status" value="1"/>
</dbReference>
<dbReference type="Proteomes" id="UP000243579">
    <property type="component" value="Unassembled WGS sequence"/>
</dbReference>
<comment type="caution">
    <text evidence="2">The sequence shown here is derived from an EMBL/GenBank/DDBJ whole genome shotgun (WGS) entry which is preliminary data.</text>
</comment>
<reference evidence="2 3" key="1">
    <citation type="journal article" date="2014" name="Genome Biol. Evol.">
        <title>The secreted proteins of Achlya hypogyna and Thraustotheca clavata identify the ancestral oomycete secretome and reveal gene acquisitions by horizontal gene transfer.</title>
        <authorList>
            <person name="Misner I."/>
            <person name="Blouin N."/>
            <person name="Leonard G."/>
            <person name="Richards T.A."/>
            <person name="Lane C.E."/>
        </authorList>
    </citation>
    <scope>NUCLEOTIDE SEQUENCE [LARGE SCALE GENOMIC DNA]</scope>
    <source>
        <strain evidence="2 3">ATCC 48635</strain>
    </source>
</reference>
<keyword evidence="3" id="KW-1185">Reference proteome</keyword>
<name>A0A1V9YXQ9_ACHHY</name>
<evidence type="ECO:0000313" key="2">
    <source>
        <dbReference type="EMBL" id="OQR90413.1"/>
    </source>
</evidence>
<dbReference type="EMBL" id="JNBR01000631">
    <property type="protein sequence ID" value="OQR90413.1"/>
    <property type="molecule type" value="Genomic_DNA"/>
</dbReference>
<accession>A0A1V9YXQ9</accession>
<dbReference type="AlphaFoldDB" id="A0A1V9YXQ9"/>
<evidence type="ECO:0000313" key="3">
    <source>
        <dbReference type="Proteomes" id="UP000243579"/>
    </source>
</evidence>
<protein>
    <submittedName>
        <fullName evidence="2">Uncharacterized protein</fullName>
    </submittedName>
</protein>
<feature type="transmembrane region" description="Helical" evidence="1">
    <location>
        <begin position="12"/>
        <end position="30"/>
    </location>
</feature>
<feature type="non-terminal residue" evidence="2">
    <location>
        <position position="276"/>
    </location>
</feature>
<evidence type="ECO:0000256" key="1">
    <source>
        <dbReference type="SAM" id="Phobius"/>
    </source>
</evidence>
<keyword evidence="1" id="KW-0812">Transmembrane</keyword>
<proteinExistence type="predicted"/>